<sequence>RCNLVKRSYLFNPTNLNIFLDIFVLKFSNARPLSNLDLRRSCSCVASSVAHYLGRKVVPATTVRTVDRAQSDLADDDIASDVSSESDHEPVDSNEVFSDLANLHHRILQQYCHYGPGFPLTYLCHTRDEWVASFASGPGCRYTMVTNIRQFHNANIESEKFNSHQRKSATATNGSSATGAFATFDEIIGSLWQLHSLELRQFCSTGKANWPYSELHLTESECNASFDEGTECKGYDDRQYPPPSSRARQMDIHERHGMWRIH</sequence>
<evidence type="ECO:0000313" key="1">
    <source>
        <dbReference type="EMBL" id="CUF16704.1"/>
    </source>
</evidence>
<accession>A0A0S4IPV8</accession>
<feature type="non-terminal residue" evidence="1">
    <location>
        <position position="1"/>
    </location>
</feature>
<reference evidence="2" key="1">
    <citation type="submission" date="2015-09" db="EMBL/GenBank/DDBJ databases">
        <authorList>
            <consortium name="Pathogen Informatics"/>
        </authorList>
    </citation>
    <scope>NUCLEOTIDE SEQUENCE [LARGE SCALE GENOMIC DNA]</scope>
    <source>
        <strain evidence="2">Lake Konstanz</strain>
    </source>
</reference>
<organism evidence="1 2">
    <name type="scientific">Bodo saltans</name>
    <name type="common">Flagellated protozoan</name>
    <dbReference type="NCBI Taxonomy" id="75058"/>
    <lineage>
        <taxon>Eukaryota</taxon>
        <taxon>Discoba</taxon>
        <taxon>Euglenozoa</taxon>
        <taxon>Kinetoplastea</taxon>
        <taxon>Metakinetoplastina</taxon>
        <taxon>Eubodonida</taxon>
        <taxon>Bodonidae</taxon>
        <taxon>Bodo</taxon>
    </lineage>
</organism>
<dbReference type="Proteomes" id="UP000051952">
    <property type="component" value="Unassembled WGS sequence"/>
</dbReference>
<dbReference type="AlphaFoldDB" id="A0A0S4IPV8"/>
<dbReference type="EMBL" id="CYKH01000252">
    <property type="protein sequence ID" value="CUF16704.1"/>
    <property type="molecule type" value="Genomic_DNA"/>
</dbReference>
<protein>
    <submittedName>
        <fullName evidence="1">Uncharacterized protein</fullName>
    </submittedName>
</protein>
<evidence type="ECO:0000313" key="2">
    <source>
        <dbReference type="Proteomes" id="UP000051952"/>
    </source>
</evidence>
<proteinExistence type="predicted"/>
<dbReference type="VEuPathDB" id="TriTrypDB:BSAL_59800"/>
<keyword evidence="2" id="KW-1185">Reference proteome</keyword>
<name>A0A0S4IPV8_BODSA</name>
<gene>
    <name evidence="1" type="ORF">BSAL_59800</name>
</gene>